<evidence type="ECO:0000259" key="1">
    <source>
        <dbReference type="Pfam" id="PF02627"/>
    </source>
</evidence>
<name>A0A1M6X078_9ACTN</name>
<dbReference type="InterPro" id="IPR029032">
    <property type="entry name" value="AhpD-like"/>
</dbReference>
<dbReference type="OrthoDB" id="3517114at2"/>
<keyword evidence="3" id="KW-1185">Reference proteome</keyword>
<evidence type="ECO:0000313" key="3">
    <source>
        <dbReference type="Proteomes" id="UP000184111"/>
    </source>
</evidence>
<accession>A0A1M6X078</accession>
<sequence length="170" mass="18450">MDPSRDMPVEAPVDTLTYHQGWDRFPELTDREKVALCVVADICRQTLGMPFESHGTMGLTHGVSGDALRELLIFQGDYAELQRHLYAGTPRLTVRERVFGSLTADVLHGELDGAFAVHVSRALAIGATPDDVRAVIRFSGLFGAAEAWHGLRAAEQLLPATPGIADPFVA</sequence>
<dbReference type="Gene3D" id="1.20.1290.10">
    <property type="entry name" value="AhpD-like"/>
    <property type="match status" value="1"/>
</dbReference>
<dbReference type="STRING" id="310782.SAMN05216499_102265"/>
<reference evidence="2 3" key="1">
    <citation type="submission" date="2016-11" db="EMBL/GenBank/DDBJ databases">
        <authorList>
            <person name="Jaros S."/>
            <person name="Januszkiewicz K."/>
            <person name="Wedrychowicz H."/>
        </authorList>
    </citation>
    <scope>NUCLEOTIDE SEQUENCE [LARGE SCALE GENOMIC DNA]</scope>
    <source>
        <strain evidence="2 3">CGMCC 4.2025</strain>
    </source>
</reference>
<dbReference type="AlphaFoldDB" id="A0A1M6X078"/>
<dbReference type="Proteomes" id="UP000184111">
    <property type="component" value="Unassembled WGS sequence"/>
</dbReference>
<feature type="domain" description="Carboxymuconolactone decarboxylase-like" evidence="1">
    <location>
        <begin position="78"/>
        <end position="155"/>
    </location>
</feature>
<organism evidence="2 3">
    <name type="scientific">Actinacidiphila paucisporea</name>
    <dbReference type="NCBI Taxonomy" id="310782"/>
    <lineage>
        <taxon>Bacteria</taxon>
        <taxon>Bacillati</taxon>
        <taxon>Actinomycetota</taxon>
        <taxon>Actinomycetes</taxon>
        <taxon>Kitasatosporales</taxon>
        <taxon>Streptomycetaceae</taxon>
        <taxon>Actinacidiphila</taxon>
    </lineage>
</organism>
<dbReference type="GO" id="GO:0051920">
    <property type="term" value="F:peroxiredoxin activity"/>
    <property type="evidence" value="ECO:0007669"/>
    <property type="project" value="InterPro"/>
</dbReference>
<evidence type="ECO:0000313" key="2">
    <source>
        <dbReference type="EMBL" id="SHK99235.1"/>
    </source>
</evidence>
<protein>
    <submittedName>
        <fullName evidence="2">Carboxymuconolactone decarboxylase family protein</fullName>
    </submittedName>
</protein>
<dbReference type="InterPro" id="IPR003779">
    <property type="entry name" value="CMD-like"/>
</dbReference>
<gene>
    <name evidence="2" type="ORF">SAMN05216499_102265</name>
</gene>
<dbReference type="Pfam" id="PF02627">
    <property type="entry name" value="CMD"/>
    <property type="match status" value="1"/>
</dbReference>
<proteinExistence type="predicted"/>
<dbReference type="EMBL" id="FRBI01000002">
    <property type="protein sequence ID" value="SHK99235.1"/>
    <property type="molecule type" value="Genomic_DNA"/>
</dbReference>
<dbReference type="SUPFAM" id="SSF69118">
    <property type="entry name" value="AhpD-like"/>
    <property type="match status" value="1"/>
</dbReference>
<dbReference type="RefSeq" id="WP_143172468.1">
    <property type="nucleotide sequence ID" value="NZ_FRBI01000002.1"/>
</dbReference>